<evidence type="ECO:0000313" key="13">
    <source>
        <dbReference type="EMBL" id="TDG40806.1"/>
    </source>
</evidence>
<evidence type="ECO:0000256" key="3">
    <source>
        <dbReference type="ARBA" id="ARBA00011913"/>
    </source>
</evidence>
<dbReference type="FunFam" id="3.30.70.360:FF:000005">
    <property type="entry name" value="Putative Aminoacylase-1"/>
    <property type="match status" value="1"/>
</dbReference>
<dbReference type="Gene3D" id="1.10.150.900">
    <property type="match status" value="1"/>
</dbReference>
<evidence type="ECO:0000256" key="6">
    <source>
        <dbReference type="ARBA" id="ARBA00022801"/>
    </source>
</evidence>
<dbReference type="PANTHER" id="PTHR45892">
    <property type="entry name" value="AMINOACYLASE-1"/>
    <property type="match status" value="1"/>
</dbReference>
<dbReference type="GO" id="GO:0004046">
    <property type="term" value="F:aminoacylase activity"/>
    <property type="evidence" value="ECO:0007669"/>
    <property type="project" value="UniProtKB-EC"/>
</dbReference>
<evidence type="ECO:0000256" key="7">
    <source>
        <dbReference type="ARBA" id="ARBA00022833"/>
    </source>
</evidence>
<dbReference type="AlphaFoldDB" id="A0A484AWE7"/>
<dbReference type="EMBL" id="LSRL02000480">
    <property type="protein sequence ID" value="TDG40806.1"/>
    <property type="molecule type" value="Genomic_DNA"/>
</dbReference>
<evidence type="ECO:0000259" key="12">
    <source>
        <dbReference type="Pfam" id="PF07687"/>
    </source>
</evidence>
<reference evidence="13 14" key="1">
    <citation type="journal article" date="2019" name="J. Hered.">
        <title>An Improved Genome Assembly for Drosophila navojoa, the Basal Species in the mojavensis Cluster.</title>
        <authorList>
            <person name="Vanderlinde T."/>
            <person name="Dupim E.G."/>
            <person name="Nazario-Yepiz N.O."/>
            <person name="Carvalho A.B."/>
        </authorList>
    </citation>
    <scope>NUCLEOTIDE SEQUENCE [LARGE SCALE GENOMIC DNA]</scope>
    <source>
        <strain evidence="13">Navoj_Jal97</strain>
        <tissue evidence="13">Whole organism</tissue>
    </source>
</reference>
<dbReference type="OMA" id="MDCVETI"/>
<feature type="binding site" evidence="10">
    <location>
        <position position="175"/>
    </location>
    <ligand>
        <name>Zn(2+)</name>
        <dbReference type="ChEBI" id="CHEBI:29105"/>
        <label>1</label>
    </ligand>
</feature>
<keyword evidence="14" id="KW-1185">Reference proteome</keyword>
<accession>A0A484AWE7</accession>
<evidence type="ECO:0000256" key="11">
    <source>
        <dbReference type="SAM" id="MobiDB-lite"/>
    </source>
</evidence>
<dbReference type="EC" id="3.5.1.14" evidence="3"/>
<evidence type="ECO:0000256" key="2">
    <source>
        <dbReference type="ARBA" id="ARBA00006247"/>
    </source>
</evidence>
<evidence type="ECO:0000256" key="10">
    <source>
        <dbReference type="PIRSR" id="PIRSR036696-2"/>
    </source>
</evidence>
<keyword evidence="6" id="KW-0378">Hydrolase</keyword>
<dbReference type="SUPFAM" id="SSF55031">
    <property type="entry name" value="Bacterial exopeptidase dimerisation domain"/>
    <property type="match status" value="1"/>
</dbReference>
<keyword evidence="4" id="KW-0963">Cytoplasm</keyword>
<gene>
    <name evidence="13" type="ORF">AWZ03_012775</name>
</gene>
<comment type="cofactor">
    <cofactor evidence="10">
        <name>Zn(2+)</name>
        <dbReference type="ChEBI" id="CHEBI:29105"/>
    </cofactor>
    <text evidence="10">Binds 2 Zn(2+) ions per subunit.</text>
</comment>
<dbReference type="SUPFAM" id="SSF53187">
    <property type="entry name" value="Zn-dependent exopeptidases"/>
    <property type="match status" value="1"/>
</dbReference>
<dbReference type="PANTHER" id="PTHR45892:SF1">
    <property type="entry name" value="AMINOACYLASE-1"/>
    <property type="match status" value="1"/>
</dbReference>
<feature type="compositionally biased region" description="Polar residues" evidence="11">
    <location>
        <begin position="396"/>
        <end position="407"/>
    </location>
</feature>
<feature type="binding site" evidence="10">
    <location>
        <position position="113"/>
    </location>
    <ligand>
        <name>Zn(2+)</name>
        <dbReference type="ChEBI" id="CHEBI:29105"/>
        <label>2</label>
    </ligand>
</feature>
<dbReference type="OrthoDB" id="3064516at2759"/>
<dbReference type="InterPro" id="IPR036264">
    <property type="entry name" value="Bact_exopeptidase_dim_dom"/>
</dbReference>
<dbReference type="Pfam" id="PF01546">
    <property type="entry name" value="Peptidase_M20"/>
    <property type="match status" value="1"/>
</dbReference>
<dbReference type="CDD" id="cd05646">
    <property type="entry name" value="M20_AcylaseI_like"/>
    <property type="match status" value="1"/>
</dbReference>
<comment type="caution">
    <text evidence="13">The sequence shown here is derived from an EMBL/GenBank/DDBJ whole genome shotgun (WGS) entry which is preliminary data.</text>
</comment>
<dbReference type="InterPro" id="IPR002933">
    <property type="entry name" value="Peptidase_M20"/>
</dbReference>
<proteinExistence type="inferred from homology"/>
<feature type="binding site" evidence="10">
    <location>
        <position position="80"/>
    </location>
    <ligand>
        <name>Zn(2+)</name>
        <dbReference type="ChEBI" id="CHEBI:29105"/>
        <label>1</label>
    </ligand>
</feature>
<dbReference type="GO" id="GO:0006520">
    <property type="term" value="P:amino acid metabolic process"/>
    <property type="evidence" value="ECO:0007669"/>
    <property type="project" value="InterPro"/>
</dbReference>
<dbReference type="InterPro" id="IPR011650">
    <property type="entry name" value="Peptidase_M20_dimer"/>
</dbReference>
<evidence type="ECO:0000256" key="8">
    <source>
        <dbReference type="ARBA" id="ARBA00029656"/>
    </source>
</evidence>
<dbReference type="InterPro" id="IPR010159">
    <property type="entry name" value="N-acyl_aa_amidohydrolase"/>
</dbReference>
<comment type="subcellular location">
    <subcellularLocation>
        <location evidence="1">Cytoplasm</location>
    </subcellularLocation>
</comment>
<dbReference type="PROSITE" id="PS00759">
    <property type="entry name" value="ARGE_DAPE_CPG2_2"/>
    <property type="match status" value="1"/>
</dbReference>
<feature type="region of interest" description="Disordered" evidence="11">
    <location>
        <begin position="385"/>
        <end position="407"/>
    </location>
</feature>
<dbReference type="PIRSF" id="PIRSF036696">
    <property type="entry name" value="ACY-1"/>
    <property type="match status" value="1"/>
</dbReference>
<dbReference type="FunFam" id="3.40.630.10:FF:000019">
    <property type="entry name" value="Aminoacylase 1"/>
    <property type="match status" value="1"/>
</dbReference>
<dbReference type="PROSITE" id="PS00758">
    <property type="entry name" value="ARGE_DAPE_CPG2_1"/>
    <property type="match status" value="1"/>
</dbReference>
<keyword evidence="7 10" id="KW-0862">Zinc</keyword>
<feature type="binding site" evidence="10">
    <location>
        <position position="113"/>
    </location>
    <ligand>
        <name>Zn(2+)</name>
        <dbReference type="ChEBI" id="CHEBI:29105"/>
        <label>1</label>
    </ligand>
</feature>
<dbReference type="InterPro" id="IPR052083">
    <property type="entry name" value="Aminoacylase-1_M20A"/>
</dbReference>
<protein>
    <recommendedName>
        <fullName evidence="3">N-acyl-aliphatic-L-amino acid amidohydrolase</fullName>
        <ecNumber evidence="3">3.5.1.14</ecNumber>
    </recommendedName>
    <alternativeName>
        <fullName evidence="8">N-acyl-L-amino-acid amidohydrolase</fullName>
    </alternativeName>
</protein>
<comment type="similarity">
    <text evidence="2">Belongs to the peptidase M20A family.</text>
</comment>
<dbReference type="InterPro" id="IPR001261">
    <property type="entry name" value="ArgE/DapE_CS"/>
</dbReference>
<evidence type="ECO:0000256" key="5">
    <source>
        <dbReference type="ARBA" id="ARBA00022723"/>
    </source>
</evidence>
<feature type="binding site" evidence="10">
    <location>
        <position position="148"/>
    </location>
    <ligand>
        <name>Zn(2+)</name>
        <dbReference type="ChEBI" id="CHEBI:29105"/>
        <label>2</label>
    </ligand>
</feature>
<feature type="active site" evidence="9">
    <location>
        <position position="82"/>
    </location>
</feature>
<dbReference type="GO" id="GO:0046872">
    <property type="term" value="F:metal ion binding"/>
    <property type="evidence" value="ECO:0007669"/>
    <property type="project" value="UniProtKB-KW"/>
</dbReference>
<feature type="active site" description="Proton acceptor" evidence="9">
    <location>
        <position position="147"/>
    </location>
</feature>
<name>A0A484AWE7_DRONA</name>
<feature type="domain" description="Peptidase M20 dimerisation" evidence="12">
    <location>
        <begin position="188"/>
        <end position="298"/>
    </location>
</feature>
<organism evidence="13 14">
    <name type="scientific">Drosophila navojoa</name>
    <name type="common">Fruit fly</name>
    <dbReference type="NCBI Taxonomy" id="7232"/>
    <lineage>
        <taxon>Eukaryota</taxon>
        <taxon>Metazoa</taxon>
        <taxon>Ecdysozoa</taxon>
        <taxon>Arthropoda</taxon>
        <taxon>Hexapoda</taxon>
        <taxon>Insecta</taxon>
        <taxon>Pterygota</taxon>
        <taxon>Neoptera</taxon>
        <taxon>Endopterygota</taxon>
        <taxon>Diptera</taxon>
        <taxon>Brachycera</taxon>
        <taxon>Muscomorpha</taxon>
        <taxon>Ephydroidea</taxon>
        <taxon>Drosophilidae</taxon>
        <taxon>Drosophila</taxon>
    </lineage>
</organism>
<dbReference type="Pfam" id="PF07687">
    <property type="entry name" value="M20_dimer"/>
    <property type="match status" value="1"/>
</dbReference>
<evidence type="ECO:0000256" key="4">
    <source>
        <dbReference type="ARBA" id="ARBA00022490"/>
    </source>
</evidence>
<dbReference type="Gene3D" id="3.30.70.360">
    <property type="match status" value="1"/>
</dbReference>
<dbReference type="Proteomes" id="UP000295192">
    <property type="component" value="Unassembled WGS sequence"/>
</dbReference>
<dbReference type="GO" id="GO:0005737">
    <property type="term" value="C:cytoplasm"/>
    <property type="evidence" value="ECO:0007669"/>
    <property type="project" value="UniProtKB-SubCell"/>
</dbReference>
<evidence type="ECO:0000256" key="9">
    <source>
        <dbReference type="PIRSR" id="PIRSR036696-1"/>
    </source>
</evidence>
<dbReference type="STRING" id="7232.A0A484AWE7"/>
<sequence length="407" mass="45435">MSTEQWESNEEIQYFRDYLRIASVHPNPNYAPCLEFLRQQAEQLQLPLAVHYPFDSDNPVVVLTWQGLRPELPALLLNSHMDVVPVFAENWTHPPFGADIDAEGRIFARGTQDMKCVGMQYLAAIRALKRNGVRLKRTIHISFVADEEMGGRRGMRPFVETEAFRALNIGFGLDEGLASPTAEFPVFYAERSVWRMTFKISGTAGHGSLLLPNTAGEKLHYILDKMMQLRRQQVARLENNPELTIGDVTTINLTRIGGGVQSNVVPPLLTAGFDVRLALDVVHEEFYAQLQEWMEQAGGGIELEFDQKHPYVPATAIDDSNPFWLAFKSATDELSLKIRPQIFTGGTDSRYLRKSGIPALGFSPMNNTPLQLPCAAVSFVPRPPPAAHLQTPRPRCSSNAALHSPSD</sequence>
<evidence type="ECO:0000313" key="14">
    <source>
        <dbReference type="Proteomes" id="UP000295192"/>
    </source>
</evidence>
<dbReference type="NCBIfam" id="TIGR01880">
    <property type="entry name" value="Ac-peptdase-euk"/>
    <property type="match status" value="1"/>
</dbReference>
<evidence type="ECO:0000256" key="1">
    <source>
        <dbReference type="ARBA" id="ARBA00004496"/>
    </source>
</evidence>
<keyword evidence="5 10" id="KW-0479">Metal-binding</keyword>
<dbReference type="Gene3D" id="3.40.630.10">
    <property type="entry name" value="Zn peptidases"/>
    <property type="match status" value="1"/>
</dbReference>